<dbReference type="EMBL" id="CAJHIS010000004">
    <property type="protein sequence ID" value="CAD6492170.1"/>
    <property type="molecule type" value="Genomic_DNA"/>
</dbReference>
<evidence type="ECO:0000313" key="3">
    <source>
        <dbReference type="EMBL" id="CAD6492170.1"/>
    </source>
</evidence>
<accession>A0A811T8Y8</accession>
<keyword evidence="1" id="KW-0472">Membrane</keyword>
<dbReference type="Proteomes" id="UP000634805">
    <property type="component" value="Unassembled WGS sequence"/>
</dbReference>
<organism evidence="3 4">
    <name type="scientific">Candidatus Argoarchaeum ethanivorans</name>
    <dbReference type="NCBI Taxonomy" id="2608793"/>
    <lineage>
        <taxon>Archaea</taxon>
        <taxon>Methanobacteriati</taxon>
        <taxon>Methanobacteriota</taxon>
        <taxon>Stenosarchaea group</taxon>
        <taxon>Methanomicrobia</taxon>
        <taxon>Methanosarcinales</taxon>
        <taxon>Methanosarcinales incertae sedis</taxon>
        <taxon>GOM Arc I cluster</taxon>
        <taxon>Candidatus Argoarchaeum</taxon>
    </lineage>
</organism>
<evidence type="ECO:0000313" key="4">
    <source>
        <dbReference type="Proteomes" id="UP000634805"/>
    </source>
</evidence>
<reference evidence="3" key="1">
    <citation type="submission" date="2020-10" db="EMBL/GenBank/DDBJ databases">
        <authorList>
            <person name="Hahn C.J."/>
            <person name="Laso-Perez R."/>
            <person name="Vulcano F."/>
            <person name="Vaziourakis K.-M."/>
            <person name="Stokke R."/>
            <person name="Steen I.H."/>
            <person name="Teske A."/>
            <person name="Boetius A."/>
            <person name="Liebeke M."/>
            <person name="Amann R."/>
            <person name="Knittel K."/>
        </authorList>
    </citation>
    <scope>NUCLEOTIDE SEQUENCE</scope>
    <source>
        <strain evidence="3">Gfbio:e3339647-f889-4370-9287-4fb5cb688e4c:AG392D22_GoMArc1</strain>
    </source>
</reference>
<keyword evidence="1" id="KW-1133">Transmembrane helix</keyword>
<dbReference type="AlphaFoldDB" id="A0A811T8Y8"/>
<comment type="caution">
    <text evidence="3">The sequence shown here is derived from an EMBL/GenBank/DDBJ whole genome shotgun (WGS) entry which is preliminary data.</text>
</comment>
<keyword evidence="1" id="KW-0812">Transmembrane</keyword>
<evidence type="ECO:0000256" key="1">
    <source>
        <dbReference type="SAM" id="Phobius"/>
    </source>
</evidence>
<protein>
    <recommendedName>
        <fullName evidence="2">PEF-CTERM protein sorting domain-containing protein</fullName>
    </recommendedName>
</protein>
<dbReference type="Pfam" id="PF26596">
    <property type="entry name" value="PEF-CTERM_ARCH"/>
    <property type="match status" value="1"/>
</dbReference>
<name>A0A811T8Y8_9EURY</name>
<gene>
    <name evidence="3" type="ORF">EMLJLAPB_00224</name>
</gene>
<sequence length="270" mass="29380">MNKEKMAKLFVLGIIALTVMTGTTVAYSIDGDLDDWGVNPTNNSWYATLPAMSEVENWPGAGGDPGIEACDIEAMYVDEDVVDEDVSGPYIYIAIITSMPPDGIDYPCGSSSIHLISGDLALDFDNDGTYEYGIKLTNDGRTISGSIGDVFGNPTWEKITTDCAQSQLAFSNMVSGTYTGHAEIVYQIYSDWSWDNGAANYVIEMKIPKSALGISAPGEVDLCATISCTNDVITIEDFQYSEIPEFATIALPVLSVLGLFMFFNRRRNQK</sequence>
<dbReference type="NCBIfam" id="TIGR03024">
    <property type="entry name" value="arch_PEF_CTERM"/>
    <property type="match status" value="1"/>
</dbReference>
<proteinExistence type="predicted"/>
<feature type="domain" description="PEF-CTERM protein sorting" evidence="2">
    <location>
        <begin position="243"/>
        <end position="267"/>
    </location>
</feature>
<feature type="transmembrane region" description="Helical" evidence="1">
    <location>
        <begin position="246"/>
        <end position="263"/>
    </location>
</feature>
<dbReference type="InterPro" id="IPR017474">
    <property type="entry name" value="PEF_CTERM_C"/>
</dbReference>
<evidence type="ECO:0000259" key="2">
    <source>
        <dbReference type="Pfam" id="PF26596"/>
    </source>
</evidence>